<proteinExistence type="inferred from homology"/>
<keyword evidence="2" id="KW-0285">Flavoprotein</keyword>
<dbReference type="EMBL" id="KQ965788">
    <property type="protein sequence ID" value="KXS12408.1"/>
    <property type="molecule type" value="Genomic_DNA"/>
</dbReference>
<accession>A0A139A6Y3</accession>
<name>A0A139A6Y3_GONPJ</name>
<dbReference type="GO" id="GO:0010181">
    <property type="term" value="F:FMN binding"/>
    <property type="evidence" value="ECO:0007669"/>
    <property type="project" value="InterPro"/>
</dbReference>
<dbReference type="InterPro" id="IPR051799">
    <property type="entry name" value="NADH_flavin_oxidoreductase"/>
</dbReference>
<dbReference type="SUPFAM" id="SSF51395">
    <property type="entry name" value="FMN-linked oxidoreductases"/>
    <property type="match status" value="1"/>
</dbReference>
<dbReference type="PANTHER" id="PTHR43656">
    <property type="entry name" value="BINDING OXIDOREDUCTASE, PUTATIVE (AFU_ORTHOLOGUE AFUA_2G08260)-RELATED"/>
    <property type="match status" value="1"/>
</dbReference>
<evidence type="ECO:0000313" key="6">
    <source>
        <dbReference type="Proteomes" id="UP000070544"/>
    </source>
</evidence>
<evidence type="ECO:0000259" key="4">
    <source>
        <dbReference type="Pfam" id="PF00724"/>
    </source>
</evidence>
<dbReference type="GO" id="GO:0016491">
    <property type="term" value="F:oxidoreductase activity"/>
    <property type="evidence" value="ECO:0007669"/>
    <property type="project" value="UniProtKB-KW"/>
</dbReference>
<evidence type="ECO:0000256" key="1">
    <source>
        <dbReference type="ARBA" id="ARBA00005979"/>
    </source>
</evidence>
<keyword evidence="6" id="KW-1185">Reference proteome</keyword>
<organism evidence="5 6">
    <name type="scientific">Gonapodya prolifera (strain JEL478)</name>
    <name type="common">Monoblepharis prolifera</name>
    <dbReference type="NCBI Taxonomy" id="1344416"/>
    <lineage>
        <taxon>Eukaryota</taxon>
        <taxon>Fungi</taxon>
        <taxon>Fungi incertae sedis</taxon>
        <taxon>Chytridiomycota</taxon>
        <taxon>Chytridiomycota incertae sedis</taxon>
        <taxon>Monoblepharidomycetes</taxon>
        <taxon>Monoblepharidales</taxon>
        <taxon>Gonapodyaceae</taxon>
        <taxon>Gonapodya</taxon>
    </lineage>
</organism>
<protein>
    <submittedName>
        <fullName evidence="5">FMN-linked oxidoreductase</fullName>
    </submittedName>
</protein>
<evidence type="ECO:0000313" key="5">
    <source>
        <dbReference type="EMBL" id="KXS12408.1"/>
    </source>
</evidence>
<comment type="similarity">
    <text evidence="1">Belongs to the NADH:flavin oxidoreductase/NADH oxidase family.</text>
</comment>
<keyword evidence="3" id="KW-0560">Oxidoreductase</keyword>
<dbReference type="Proteomes" id="UP000070544">
    <property type="component" value="Unassembled WGS sequence"/>
</dbReference>
<dbReference type="OrthoDB" id="72788at2759"/>
<dbReference type="InterPro" id="IPR013785">
    <property type="entry name" value="Aldolase_TIM"/>
</dbReference>
<feature type="domain" description="NADH:flavin oxidoreductase/NADH oxidase N-terminal" evidence="4">
    <location>
        <begin position="139"/>
        <end position="296"/>
    </location>
</feature>
<dbReference type="Gene3D" id="3.20.20.70">
    <property type="entry name" value="Aldolase class I"/>
    <property type="match status" value="2"/>
</dbReference>
<reference evidence="5 6" key="1">
    <citation type="journal article" date="2015" name="Genome Biol. Evol.">
        <title>Phylogenomic analyses indicate that early fungi evolved digesting cell walls of algal ancestors of land plants.</title>
        <authorList>
            <person name="Chang Y."/>
            <person name="Wang S."/>
            <person name="Sekimoto S."/>
            <person name="Aerts A.L."/>
            <person name="Choi C."/>
            <person name="Clum A."/>
            <person name="LaButti K.M."/>
            <person name="Lindquist E.A."/>
            <person name="Yee Ngan C."/>
            <person name="Ohm R.A."/>
            <person name="Salamov A.A."/>
            <person name="Grigoriev I.V."/>
            <person name="Spatafora J.W."/>
            <person name="Berbee M.L."/>
        </authorList>
    </citation>
    <scope>NUCLEOTIDE SEQUENCE [LARGE SCALE GENOMIC DNA]</scope>
    <source>
        <strain evidence="5 6">JEL478</strain>
    </source>
</reference>
<dbReference type="AlphaFoldDB" id="A0A139A6Y3"/>
<dbReference type="Pfam" id="PF00724">
    <property type="entry name" value="Oxidored_FMN"/>
    <property type="match status" value="1"/>
</dbReference>
<evidence type="ECO:0000256" key="3">
    <source>
        <dbReference type="ARBA" id="ARBA00023002"/>
    </source>
</evidence>
<dbReference type="PANTHER" id="PTHR43656:SF2">
    <property type="entry name" value="BINDING OXIDOREDUCTASE, PUTATIVE (AFU_ORTHOLOGUE AFUA_2G08260)-RELATED"/>
    <property type="match status" value="1"/>
</dbReference>
<dbReference type="STRING" id="1344416.A0A139A6Y3"/>
<gene>
    <name evidence="5" type="ORF">M427DRAFT_137296</name>
</gene>
<sequence length="416" mass="45666">MEQADIDAPSRHLTLPCGVVLKNRLAKAPMGGLGLIVTGNIALDRSNMEAVRNITIEVPQDEKYMTLYKEYAKAAKTDGCVTVVQLSHAGRQTPRAVNTRPKAPSKVKLSMDGVPQFILSNPVVMTTADVRDVRDRFISASFLNPGVNVGRTDGYGGSLENKMRLLKEVVEGVRNACGPKFVVSVKLNSSDFQKCGATEQDSIRVLEMLEASTCDFVEVSGYEAPAMVGIVRRESTRKREAYFLDFATEARTTVKRMSLMIAGGFRTRSAMADAIRAGEADIIGMARPLCLHPEFPLVLLSNPSPTLALPHPKNRLAPPPRHQPQRWERQVVLAHGADPALADGMDPDEEGKVVRPEFFAQVWAPRQMLWEPTTTFPTNVVWALVWPVKPLHHLLQWSTVTAAVAGAGVFIASRVH</sequence>
<evidence type="ECO:0000256" key="2">
    <source>
        <dbReference type="ARBA" id="ARBA00022630"/>
    </source>
</evidence>
<dbReference type="InterPro" id="IPR001155">
    <property type="entry name" value="OxRdtase_FMN_N"/>
</dbReference>